<dbReference type="Gene3D" id="1.10.510.10">
    <property type="entry name" value="Transferase(Phosphotransferase) domain 1"/>
    <property type="match status" value="1"/>
</dbReference>
<evidence type="ECO:0000313" key="6">
    <source>
        <dbReference type="EMBL" id="CEM03373.1"/>
    </source>
</evidence>
<dbReference type="PhylomeDB" id="A0A0G4EX53"/>
<reference evidence="6 7" key="1">
    <citation type="submission" date="2014-11" db="EMBL/GenBank/DDBJ databases">
        <authorList>
            <person name="Zhu J."/>
            <person name="Qi W."/>
            <person name="Song R."/>
        </authorList>
    </citation>
    <scope>NUCLEOTIDE SEQUENCE [LARGE SCALE GENOMIC DNA]</scope>
</reference>
<feature type="domain" description="Protein kinase" evidence="5">
    <location>
        <begin position="1"/>
        <end position="271"/>
    </location>
</feature>
<dbReference type="AlphaFoldDB" id="A0A0G4EX53"/>
<dbReference type="GO" id="GO:0005524">
    <property type="term" value="F:ATP binding"/>
    <property type="evidence" value="ECO:0007669"/>
    <property type="project" value="UniProtKB-KW"/>
</dbReference>
<keyword evidence="2" id="KW-0547">Nucleotide-binding</keyword>
<gene>
    <name evidence="6" type="ORF">Vbra_13838</name>
</gene>
<evidence type="ECO:0000313" key="7">
    <source>
        <dbReference type="Proteomes" id="UP000041254"/>
    </source>
</evidence>
<evidence type="ECO:0000256" key="3">
    <source>
        <dbReference type="ARBA" id="ARBA00022777"/>
    </source>
</evidence>
<sequence>MAMPRGQDVVVKRSLGQNNVNILYVESTVMSQPALEACPNVMDYYALTTADDDSEGYLVMPYGGQDLAQMLDDHRQAHMAQMGDMADYTGLPVGQVKSITRQLLTVHQAFKAAGVMYRDMKLDNVVMDGNERVRVIDMGWAKAVQAHGLAACGRPRCCCRQYNTQADIHALGQTLFEMRFGYTVFTERIVHGQLIDLRNNPMAALTDMIAMYGGAAWSADQKTQIHNFLGAYALGPARTEAQVKASLLHRMTALRPQLHVTPEGGINHETQVNRINAYRCAL</sequence>
<dbReference type="Proteomes" id="UP000041254">
    <property type="component" value="Unassembled WGS sequence"/>
</dbReference>
<organism evidence="6 7">
    <name type="scientific">Vitrella brassicaformis (strain CCMP3155)</name>
    <dbReference type="NCBI Taxonomy" id="1169540"/>
    <lineage>
        <taxon>Eukaryota</taxon>
        <taxon>Sar</taxon>
        <taxon>Alveolata</taxon>
        <taxon>Colpodellida</taxon>
        <taxon>Vitrellaceae</taxon>
        <taxon>Vitrella</taxon>
    </lineage>
</organism>
<keyword evidence="1" id="KW-0808">Transferase</keyword>
<proteinExistence type="predicted"/>
<keyword evidence="7" id="KW-1185">Reference proteome</keyword>
<evidence type="ECO:0000256" key="4">
    <source>
        <dbReference type="ARBA" id="ARBA00022840"/>
    </source>
</evidence>
<dbReference type="VEuPathDB" id="CryptoDB:Vbra_13838"/>
<dbReference type="GO" id="GO:0010506">
    <property type="term" value="P:regulation of autophagy"/>
    <property type="evidence" value="ECO:0007669"/>
    <property type="project" value="InterPro"/>
</dbReference>
<dbReference type="SMART" id="SM00220">
    <property type="entry name" value="S_TKc"/>
    <property type="match status" value="1"/>
</dbReference>
<dbReference type="GO" id="GO:0004674">
    <property type="term" value="F:protein serine/threonine kinase activity"/>
    <property type="evidence" value="ECO:0007669"/>
    <property type="project" value="InterPro"/>
</dbReference>
<dbReference type="SUPFAM" id="SSF56112">
    <property type="entry name" value="Protein kinase-like (PK-like)"/>
    <property type="match status" value="1"/>
</dbReference>
<dbReference type="PANTHER" id="PTHR24348">
    <property type="entry name" value="SERINE/THREONINE-PROTEIN KINASE UNC-51-RELATED"/>
    <property type="match status" value="1"/>
</dbReference>
<dbReference type="PROSITE" id="PS50011">
    <property type="entry name" value="PROTEIN_KINASE_DOM"/>
    <property type="match status" value="1"/>
</dbReference>
<evidence type="ECO:0000259" key="5">
    <source>
        <dbReference type="PROSITE" id="PS50011"/>
    </source>
</evidence>
<accession>A0A0G4EX53</accession>
<dbReference type="InterPro" id="IPR008271">
    <property type="entry name" value="Ser/Thr_kinase_AS"/>
</dbReference>
<dbReference type="GO" id="GO:0005776">
    <property type="term" value="C:autophagosome"/>
    <property type="evidence" value="ECO:0007669"/>
    <property type="project" value="TreeGrafter"/>
</dbReference>
<name>A0A0G4EX53_VITBC</name>
<dbReference type="InParanoid" id="A0A0G4EX53"/>
<dbReference type="GO" id="GO:0005829">
    <property type="term" value="C:cytosol"/>
    <property type="evidence" value="ECO:0007669"/>
    <property type="project" value="TreeGrafter"/>
</dbReference>
<dbReference type="GO" id="GO:0000407">
    <property type="term" value="C:phagophore assembly site"/>
    <property type="evidence" value="ECO:0007669"/>
    <property type="project" value="TreeGrafter"/>
</dbReference>
<dbReference type="EMBL" id="CDMY01000339">
    <property type="protein sequence ID" value="CEM03373.1"/>
    <property type="molecule type" value="Genomic_DNA"/>
</dbReference>
<dbReference type="GO" id="GO:0016020">
    <property type="term" value="C:membrane"/>
    <property type="evidence" value="ECO:0007669"/>
    <property type="project" value="TreeGrafter"/>
</dbReference>
<keyword evidence="3" id="KW-0418">Kinase</keyword>
<protein>
    <recommendedName>
        <fullName evidence="5">Protein kinase domain-containing protein</fullName>
    </recommendedName>
</protein>
<dbReference type="STRING" id="1169540.A0A0G4EX53"/>
<dbReference type="Pfam" id="PF00069">
    <property type="entry name" value="Pkinase"/>
    <property type="match status" value="1"/>
</dbReference>
<evidence type="ECO:0000256" key="1">
    <source>
        <dbReference type="ARBA" id="ARBA00022679"/>
    </source>
</evidence>
<dbReference type="InterPro" id="IPR011009">
    <property type="entry name" value="Kinase-like_dom_sf"/>
</dbReference>
<dbReference type="PROSITE" id="PS00108">
    <property type="entry name" value="PROTEIN_KINASE_ST"/>
    <property type="match status" value="1"/>
</dbReference>
<keyword evidence="4" id="KW-0067">ATP-binding</keyword>
<evidence type="ECO:0000256" key="2">
    <source>
        <dbReference type="ARBA" id="ARBA00022741"/>
    </source>
</evidence>
<dbReference type="PANTHER" id="PTHR24348:SF22">
    <property type="entry name" value="NON-SPECIFIC SERINE_THREONINE PROTEIN KINASE"/>
    <property type="match status" value="1"/>
</dbReference>
<dbReference type="InterPro" id="IPR000719">
    <property type="entry name" value="Prot_kinase_dom"/>
</dbReference>
<dbReference type="GO" id="GO:0000045">
    <property type="term" value="P:autophagosome assembly"/>
    <property type="evidence" value="ECO:0007669"/>
    <property type="project" value="TreeGrafter"/>
</dbReference>
<dbReference type="InterPro" id="IPR045269">
    <property type="entry name" value="Atg1-like"/>
</dbReference>